<reference evidence="3" key="3">
    <citation type="submission" date="2015-06" db="UniProtKB">
        <authorList>
            <consortium name="EnsemblMetazoa"/>
        </authorList>
    </citation>
    <scope>IDENTIFICATION</scope>
</reference>
<reference evidence="2 4" key="2">
    <citation type="journal article" date="2013" name="Nature">
        <title>Insights into bilaterian evolution from three spiralian genomes.</title>
        <authorList>
            <person name="Simakov O."/>
            <person name="Marletaz F."/>
            <person name="Cho S.J."/>
            <person name="Edsinger-Gonzales E."/>
            <person name="Havlak P."/>
            <person name="Hellsten U."/>
            <person name="Kuo D.H."/>
            <person name="Larsson T."/>
            <person name="Lv J."/>
            <person name="Arendt D."/>
            <person name="Savage R."/>
            <person name="Osoegawa K."/>
            <person name="de Jong P."/>
            <person name="Grimwood J."/>
            <person name="Chapman J.A."/>
            <person name="Shapiro H."/>
            <person name="Aerts A."/>
            <person name="Otillar R.P."/>
            <person name="Terry A.Y."/>
            <person name="Boore J.L."/>
            <person name="Grigoriev I.V."/>
            <person name="Lindberg D.R."/>
            <person name="Seaver E.C."/>
            <person name="Weisblat D.A."/>
            <person name="Putnam N.H."/>
            <person name="Rokhsar D.S."/>
        </authorList>
    </citation>
    <scope>NUCLEOTIDE SEQUENCE</scope>
    <source>
        <strain evidence="2 4">I ESC-2004</strain>
    </source>
</reference>
<feature type="region of interest" description="Disordered" evidence="1">
    <location>
        <begin position="281"/>
        <end position="357"/>
    </location>
</feature>
<keyword evidence="4" id="KW-1185">Reference proteome</keyword>
<evidence type="ECO:0000256" key="1">
    <source>
        <dbReference type="SAM" id="MobiDB-lite"/>
    </source>
</evidence>
<evidence type="ECO:0000313" key="3">
    <source>
        <dbReference type="EnsemblMetazoa" id="CapteP220279"/>
    </source>
</evidence>
<dbReference type="EMBL" id="AMQN01017314">
    <property type="status" value="NOT_ANNOTATED_CDS"/>
    <property type="molecule type" value="Genomic_DNA"/>
</dbReference>
<proteinExistence type="predicted"/>
<dbReference type="Proteomes" id="UP000014760">
    <property type="component" value="Unassembled WGS sequence"/>
</dbReference>
<reference evidence="4" key="1">
    <citation type="submission" date="2012-12" db="EMBL/GenBank/DDBJ databases">
        <authorList>
            <person name="Hellsten U."/>
            <person name="Grimwood J."/>
            <person name="Chapman J.A."/>
            <person name="Shapiro H."/>
            <person name="Aerts A."/>
            <person name="Otillar R.P."/>
            <person name="Terry A.Y."/>
            <person name="Boore J.L."/>
            <person name="Simakov O."/>
            <person name="Marletaz F."/>
            <person name="Cho S.-J."/>
            <person name="Edsinger-Gonzales E."/>
            <person name="Havlak P."/>
            <person name="Kuo D.-H."/>
            <person name="Larsson T."/>
            <person name="Lv J."/>
            <person name="Arendt D."/>
            <person name="Savage R."/>
            <person name="Osoegawa K."/>
            <person name="de Jong P."/>
            <person name="Lindberg D.R."/>
            <person name="Seaver E.C."/>
            <person name="Weisblat D.A."/>
            <person name="Putnam N.H."/>
            <person name="Grigoriev I.V."/>
            <person name="Rokhsar D.S."/>
        </authorList>
    </citation>
    <scope>NUCLEOTIDE SEQUENCE</scope>
    <source>
        <strain evidence="4">I ESC-2004</strain>
    </source>
</reference>
<accession>R7VKE4</accession>
<evidence type="ECO:0000313" key="4">
    <source>
        <dbReference type="Proteomes" id="UP000014760"/>
    </source>
</evidence>
<dbReference type="EnsemblMetazoa" id="CapteT220279">
    <property type="protein sequence ID" value="CapteP220279"/>
    <property type="gene ID" value="CapteG220279"/>
</dbReference>
<dbReference type="EMBL" id="KB292986">
    <property type="protein sequence ID" value="ELU16685.1"/>
    <property type="molecule type" value="Genomic_DNA"/>
</dbReference>
<evidence type="ECO:0000313" key="2">
    <source>
        <dbReference type="EMBL" id="ELU16685.1"/>
    </source>
</evidence>
<gene>
    <name evidence="2" type="ORF">CAPTEDRAFT_220279</name>
</gene>
<feature type="compositionally biased region" description="Basic and acidic residues" evidence="1">
    <location>
        <begin position="55"/>
        <end position="64"/>
    </location>
</feature>
<name>R7VKE4_CAPTE</name>
<protein>
    <submittedName>
        <fullName evidence="2 3">Uncharacterized protein</fullName>
    </submittedName>
</protein>
<sequence length="486" mass="55876">MAAPGPHRVEGVRRSNSLVASFRRLRTEWSKYKDGHVMKRAEEPSEEDVQLARSQSEDASDHRVGSFRRRNSFSSVIKKLRREWIGGEPGERRKEDAIIVLHREEEGQQDEVVPAYRVLRAHKQPKRRRHSTGEQRTQTVCSTPNCPCGVAKEFTANLLKADKERNCKQRTETQTQDTSECAIFEAPLLEQREVIQWDRPKLADVKRELAVKERKSAAIVVHRSFSDSGAHTKEPLDSLRVLECSTRAVPYKHQSGCTNPMCACSVVKEYTERILAEDEEKKKLRTNNKMQTSSPGDLTRVQDEATPPRLGSRDLLQRSTSTSAPSSCDRDASARPRRASEPSRKTQRPPPPLDRDTLRRLAKEYRLKKQEHRTKWVVCKDAEKRSWRVNKYKSLVEISESIPDLLQAALEDKEQRREERKDSRWQTKKTIIKTVHDAALSSSDYAMRRRTPVPHYHSFPTRNTPAIPVLMSKLPNPPAPFRENSV</sequence>
<feature type="compositionally biased region" description="Basic and acidic residues" evidence="1">
    <location>
        <begin position="34"/>
        <end position="43"/>
    </location>
</feature>
<feature type="region of interest" description="Disordered" evidence="1">
    <location>
        <begin position="34"/>
        <end position="66"/>
    </location>
</feature>
<dbReference type="AlphaFoldDB" id="R7VKE4"/>
<dbReference type="HOGENOM" id="CLU_561696_0_0_1"/>
<feature type="compositionally biased region" description="Basic and acidic residues" evidence="1">
    <location>
        <begin position="328"/>
        <end position="344"/>
    </location>
</feature>
<organism evidence="2">
    <name type="scientific">Capitella teleta</name>
    <name type="common">Polychaete worm</name>
    <dbReference type="NCBI Taxonomy" id="283909"/>
    <lineage>
        <taxon>Eukaryota</taxon>
        <taxon>Metazoa</taxon>
        <taxon>Spiralia</taxon>
        <taxon>Lophotrochozoa</taxon>
        <taxon>Annelida</taxon>
        <taxon>Polychaeta</taxon>
        <taxon>Sedentaria</taxon>
        <taxon>Scolecida</taxon>
        <taxon>Capitellidae</taxon>
        <taxon>Capitella</taxon>
    </lineage>
</organism>
<feature type="compositionally biased region" description="Polar residues" evidence="1">
    <location>
        <begin position="287"/>
        <end position="296"/>
    </location>
</feature>